<proteinExistence type="predicted"/>
<gene>
    <name evidence="1" type="ORF">SDC9_196657</name>
</gene>
<dbReference type="AlphaFoldDB" id="A0A645IL50"/>
<dbReference type="EMBL" id="VSSQ01111930">
    <property type="protein sequence ID" value="MPN49044.1"/>
    <property type="molecule type" value="Genomic_DNA"/>
</dbReference>
<accession>A0A645IL50</accession>
<comment type="caution">
    <text evidence="1">The sequence shown here is derived from an EMBL/GenBank/DDBJ whole genome shotgun (WGS) entry which is preliminary data.</text>
</comment>
<evidence type="ECO:0000313" key="1">
    <source>
        <dbReference type="EMBL" id="MPN49044.1"/>
    </source>
</evidence>
<name>A0A645IL50_9ZZZZ</name>
<protein>
    <submittedName>
        <fullName evidence="1">Uncharacterized protein</fullName>
    </submittedName>
</protein>
<sequence length="109" mass="11345">MILLAAVHLAVVGQLVVLHVPVGELDGFLGERGRVIRNFVLEGAVSSPIAGRLGALGDFQGRPVNVGVGNLGEQVVNHVDPGFPLVVRLHHKPGGLPNIGVDEHFVLGA</sequence>
<organism evidence="1">
    <name type="scientific">bioreactor metagenome</name>
    <dbReference type="NCBI Taxonomy" id="1076179"/>
    <lineage>
        <taxon>unclassified sequences</taxon>
        <taxon>metagenomes</taxon>
        <taxon>ecological metagenomes</taxon>
    </lineage>
</organism>
<reference evidence="1" key="1">
    <citation type="submission" date="2019-08" db="EMBL/GenBank/DDBJ databases">
        <authorList>
            <person name="Kucharzyk K."/>
            <person name="Murdoch R.W."/>
            <person name="Higgins S."/>
            <person name="Loffler F."/>
        </authorList>
    </citation>
    <scope>NUCLEOTIDE SEQUENCE</scope>
</reference>